<sequence length="485" mass="51445">MSAGRPADRTSLWLDRSAPVADDELPDAALDVVVVGAGLTGLTTTLLLARAGLRVACVEARYVGAVTTGHTTGKVSLLQGTHLSRIRRHTSASTARTFVDASREGMEWLLRFCDDHGVATQRRAAVTYAATTGELGTVEREHRVAEELGLPVQWRDRLDMPFPHVGATVLADQAQLDAMEVLVALATQVREHGGTIHQGRRVRSVSTSIPGSGDPVAHLDDGHDLTARHVVLATGAPILDRGLHFARLEPQRSYALAFSGGPDLDAMYLSAGSDSRSVRDAPGAVLLVGGSGHVVGRTRSAQAHVEALRSWTASHWRDVTETHAWSAQDYRTPDGLPFVGHLPGGGGRVHVATGYEKWGMATAVVAARAISGDILGSEPSWAGVLHRRLPHPSGVAEVARFNLGVGASLVTGAVRTVREHLPGTGGAAQAHECGVVGVCTHLGGLLRWNDAEDTWDCPLHGSRFTRDGEVLEGPATRPLRRRSPG</sequence>
<dbReference type="Pfam" id="PF00355">
    <property type="entry name" value="Rieske"/>
    <property type="match status" value="1"/>
</dbReference>
<dbReference type="PRINTS" id="PR00420">
    <property type="entry name" value="RNGMNOXGNASE"/>
</dbReference>
<reference evidence="8" key="1">
    <citation type="journal article" date="2019" name="Int. J. Syst. Evol. Microbiol.">
        <title>The Global Catalogue of Microorganisms (GCM) 10K type strain sequencing project: providing services to taxonomists for standard genome sequencing and annotation.</title>
        <authorList>
            <consortium name="The Broad Institute Genomics Platform"/>
            <consortium name="The Broad Institute Genome Sequencing Center for Infectious Disease"/>
            <person name="Wu L."/>
            <person name="Ma J."/>
        </authorList>
    </citation>
    <scope>NUCLEOTIDE SEQUENCE [LARGE SCALE GENOMIC DNA]</scope>
    <source>
        <strain evidence="8">CGMCC 1.12791</strain>
    </source>
</reference>
<dbReference type="EMBL" id="BNAD01000002">
    <property type="protein sequence ID" value="GHE16692.1"/>
    <property type="molecule type" value="Genomic_DNA"/>
</dbReference>
<keyword evidence="2" id="KW-0479">Metal-binding</keyword>
<evidence type="ECO:0000313" key="8">
    <source>
        <dbReference type="Proteomes" id="UP000597341"/>
    </source>
</evidence>
<protein>
    <submittedName>
        <fullName evidence="7">FAD-dependent oxidoreductase</fullName>
    </submittedName>
</protein>
<dbReference type="Proteomes" id="UP000597341">
    <property type="component" value="Unassembled WGS sequence"/>
</dbReference>
<gene>
    <name evidence="7" type="ORF">GCM10011376_13020</name>
</gene>
<dbReference type="InterPro" id="IPR036922">
    <property type="entry name" value="Rieske_2Fe-2S_sf"/>
</dbReference>
<feature type="region of interest" description="Disordered" evidence="5">
    <location>
        <begin position="195"/>
        <end position="217"/>
    </location>
</feature>
<dbReference type="PROSITE" id="PS51296">
    <property type="entry name" value="RIESKE"/>
    <property type="match status" value="1"/>
</dbReference>
<dbReference type="SUPFAM" id="SSF51905">
    <property type="entry name" value="FAD/NAD(P)-binding domain"/>
    <property type="match status" value="1"/>
</dbReference>
<comment type="caution">
    <text evidence="7">The sequence shown here is derived from an EMBL/GenBank/DDBJ whole genome shotgun (WGS) entry which is preliminary data.</text>
</comment>
<keyword evidence="3" id="KW-0408">Iron</keyword>
<dbReference type="Gene3D" id="3.50.50.60">
    <property type="entry name" value="FAD/NAD(P)-binding domain"/>
    <property type="match status" value="1"/>
</dbReference>
<dbReference type="SUPFAM" id="SSF50022">
    <property type="entry name" value="ISP domain"/>
    <property type="match status" value="1"/>
</dbReference>
<proteinExistence type="predicted"/>
<evidence type="ECO:0000313" key="7">
    <source>
        <dbReference type="EMBL" id="GHE16692.1"/>
    </source>
</evidence>
<accession>A0ABQ3HGE5</accession>
<evidence type="ECO:0000256" key="4">
    <source>
        <dbReference type="ARBA" id="ARBA00023014"/>
    </source>
</evidence>
<organism evidence="7 8">
    <name type="scientific">Nocardioides flavus</name>
    <name type="common">ex Wang et al. 2016</name>
    <dbReference type="NCBI Taxonomy" id="2058780"/>
    <lineage>
        <taxon>Bacteria</taxon>
        <taxon>Bacillati</taxon>
        <taxon>Actinomycetota</taxon>
        <taxon>Actinomycetes</taxon>
        <taxon>Propionibacteriales</taxon>
        <taxon>Nocardioidaceae</taxon>
        <taxon>Nocardioides</taxon>
    </lineage>
</organism>
<dbReference type="InterPro" id="IPR036188">
    <property type="entry name" value="FAD/NAD-bd_sf"/>
</dbReference>
<dbReference type="Gene3D" id="3.30.9.10">
    <property type="entry name" value="D-Amino Acid Oxidase, subunit A, domain 2"/>
    <property type="match status" value="1"/>
</dbReference>
<keyword evidence="4" id="KW-0411">Iron-sulfur</keyword>
<keyword evidence="1" id="KW-0001">2Fe-2S</keyword>
<name>A0ABQ3HGE5_9ACTN</name>
<dbReference type="PANTHER" id="PTHR13847">
    <property type="entry name" value="SARCOSINE DEHYDROGENASE-RELATED"/>
    <property type="match status" value="1"/>
</dbReference>
<dbReference type="Pfam" id="PF01266">
    <property type="entry name" value="DAO"/>
    <property type="match status" value="1"/>
</dbReference>
<evidence type="ECO:0000259" key="6">
    <source>
        <dbReference type="PROSITE" id="PS51296"/>
    </source>
</evidence>
<dbReference type="PANTHER" id="PTHR13847:SF274">
    <property type="entry name" value="RIESKE 2FE-2S IRON-SULFUR PROTEIN YHFW-RELATED"/>
    <property type="match status" value="1"/>
</dbReference>
<feature type="domain" description="Rieske" evidence="6">
    <location>
        <begin position="437"/>
        <end position="485"/>
    </location>
</feature>
<evidence type="ECO:0000256" key="5">
    <source>
        <dbReference type="SAM" id="MobiDB-lite"/>
    </source>
</evidence>
<evidence type="ECO:0000256" key="1">
    <source>
        <dbReference type="ARBA" id="ARBA00022714"/>
    </source>
</evidence>
<dbReference type="RefSeq" id="WP_191278571.1">
    <property type="nucleotide sequence ID" value="NZ_BNAD01000002.1"/>
</dbReference>
<evidence type="ECO:0000256" key="3">
    <source>
        <dbReference type="ARBA" id="ARBA00023004"/>
    </source>
</evidence>
<dbReference type="InterPro" id="IPR017941">
    <property type="entry name" value="Rieske_2Fe-2S"/>
</dbReference>
<dbReference type="Gene3D" id="2.102.10.10">
    <property type="entry name" value="Rieske [2Fe-2S] iron-sulphur domain"/>
    <property type="match status" value="1"/>
</dbReference>
<dbReference type="InterPro" id="IPR006076">
    <property type="entry name" value="FAD-dep_OxRdtase"/>
</dbReference>
<keyword evidence="8" id="KW-1185">Reference proteome</keyword>
<evidence type="ECO:0000256" key="2">
    <source>
        <dbReference type="ARBA" id="ARBA00022723"/>
    </source>
</evidence>